<feature type="binding site" evidence="5">
    <location>
        <begin position="133"/>
        <end position="136"/>
    </location>
    <ligand>
        <name>FMN</name>
        <dbReference type="ChEBI" id="CHEBI:58210"/>
    </ligand>
</feature>
<feature type="binding site" evidence="5">
    <location>
        <position position="38"/>
    </location>
    <ligand>
        <name>FMN</name>
        <dbReference type="ChEBI" id="CHEBI:58210"/>
    </ligand>
</feature>
<keyword evidence="3 5" id="KW-0288">FMN</keyword>
<dbReference type="GO" id="GO:0106141">
    <property type="term" value="F:flavin prenyltransferase activity"/>
    <property type="evidence" value="ECO:0007669"/>
    <property type="project" value="UniProtKB-EC"/>
</dbReference>
<dbReference type="Gene3D" id="3.40.50.1950">
    <property type="entry name" value="Flavin prenyltransferase-like"/>
    <property type="match status" value="1"/>
</dbReference>
<evidence type="ECO:0000256" key="5">
    <source>
        <dbReference type="HAMAP-Rule" id="MF_01984"/>
    </source>
</evidence>
<dbReference type="NCBIfam" id="TIGR00421">
    <property type="entry name" value="ubiX_pad"/>
    <property type="match status" value="1"/>
</dbReference>
<feature type="binding site" evidence="5">
    <location>
        <begin position="12"/>
        <end position="14"/>
    </location>
    <ligand>
        <name>FMN</name>
        <dbReference type="ChEBI" id="CHEBI:58210"/>
    </ligand>
</feature>
<keyword evidence="4 5" id="KW-0808">Transferase</keyword>
<comment type="caution">
    <text evidence="5">Lacks conserved residue(s) required for the propagation of feature annotation.</text>
</comment>
<evidence type="ECO:0000313" key="8">
    <source>
        <dbReference type="Proteomes" id="UP000316562"/>
    </source>
</evidence>
<keyword evidence="1 5" id="KW-0637">Prenyltransferase</keyword>
<feature type="binding site" evidence="5">
    <location>
        <position position="214"/>
    </location>
    <ligand>
        <name>dimethylallyl phosphate</name>
        <dbReference type="ChEBI" id="CHEBI:88052"/>
    </ligand>
</feature>
<accession>A0A519BFA8</accession>
<name>A0A519BFA8_ACIG2</name>
<evidence type="ECO:0000256" key="2">
    <source>
        <dbReference type="ARBA" id="ARBA00022630"/>
    </source>
</evidence>
<comment type="function">
    <text evidence="5">Flavin prenyltransferase that catalyzes the synthesis of the prenylated FMN cofactor (prenyl-FMN) for 4-hydroxy-3-polyprenylbenzoic acid decarboxylase UbiD. The prenyltransferase is metal-independent and links a dimethylallyl moiety from dimethylallyl monophosphate (DMAP) to the flavin N5 and C6 atoms of FMN.</text>
</comment>
<dbReference type="SUPFAM" id="SSF52507">
    <property type="entry name" value="Homo-oligomeric flavin-containing Cys decarboxylases, HFCD"/>
    <property type="match status" value="1"/>
</dbReference>
<feature type="domain" description="Flavoprotein" evidence="6">
    <location>
        <begin position="5"/>
        <end position="218"/>
    </location>
</feature>
<dbReference type="Pfam" id="PF02441">
    <property type="entry name" value="Flavoprotein"/>
    <property type="match status" value="1"/>
</dbReference>
<evidence type="ECO:0000256" key="3">
    <source>
        <dbReference type="ARBA" id="ARBA00022643"/>
    </source>
</evidence>
<organism evidence="7 8">
    <name type="scientific">Acididesulfobacter guangdongensis</name>
    <dbReference type="NCBI Taxonomy" id="2597225"/>
    <lineage>
        <taxon>Bacteria</taxon>
        <taxon>Deltaproteobacteria</taxon>
        <taxon>Candidatus Acidulodesulfobacterales</taxon>
        <taxon>Candidatus Acididesulfobacter</taxon>
    </lineage>
</organism>
<dbReference type="InterPro" id="IPR004507">
    <property type="entry name" value="UbiX-like"/>
</dbReference>
<comment type="similarity">
    <text evidence="5">Belongs to the UbiX/PAD1 family.</text>
</comment>
<evidence type="ECO:0000259" key="6">
    <source>
        <dbReference type="Pfam" id="PF02441"/>
    </source>
</evidence>
<feature type="binding site" evidence="5">
    <location>
        <position position="198"/>
    </location>
    <ligand>
        <name>dimethylallyl phosphate</name>
        <dbReference type="ChEBI" id="CHEBI:88052"/>
    </ligand>
</feature>
<dbReference type="EC" id="2.5.1.129" evidence="5"/>
<reference evidence="7 8" key="1">
    <citation type="journal article" date="2019" name="ISME J.">
        <title>Insights into ecological role of a new deltaproteobacterial order Candidatus Acidulodesulfobacterales by metagenomics and metatranscriptomics.</title>
        <authorList>
            <person name="Tan S."/>
            <person name="Liu J."/>
            <person name="Fang Y."/>
            <person name="Hedlund B.P."/>
            <person name="Lian Z.H."/>
            <person name="Huang L.Y."/>
            <person name="Li J.T."/>
            <person name="Huang L.N."/>
            <person name="Li W.J."/>
            <person name="Jiang H.C."/>
            <person name="Dong H.L."/>
            <person name="Shu W.S."/>
        </authorList>
    </citation>
    <scope>NUCLEOTIDE SEQUENCE [LARGE SCALE GENOMIC DNA]</scope>
    <source>
        <strain evidence="7">AP2</strain>
    </source>
</reference>
<comment type="caution">
    <text evidence="7">The sequence shown here is derived from an EMBL/GenBank/DDBJ whole genome shotgun (WGS) entry which is preliminary data.</text>
</comment>
<dbReference type="PANTHER" id="PTHR43374">
    <property type="entry name" value="FLAVIN PRENYLTRANSFERASE"/>
    <property type="match status" value="1"/>
</dbReference>
<dbReference type="PANTHER" id="PTHR43374:SF1">
    <property type="entry name" value="FLAVIN PRENYLTRANSFERASE PAD1, MITOCHONDRIAL"/>
    <property type="match status" value="1"/>
</dbReference>
<evidence type="ECO:0000256" key="4">
    <source>
        <dbReference type="ARBA" id="ARBA00022679"/>
    </source>
</evidence>
<evidence type="ECO:0000256" key="1">
    <source>
        <dbReference type="ARBA" id="ARBA00022602"/>
    </source>
</evidence>
<dbReference type="AlphaFoldDB" id="A0A519BFA8"/>
<protein>
    <recommendedName>
        <fullName evidence="5">Flavin prenyltransferase UbiX</fullName>
        <ecNumber evidence="5">2.5.1.129</ecNumber>
    </recommendedName>
</protein>
<keyword evidence="2 5" id="KW-0285">Flavoprotein</keyword>
<dbReference type="Proteomes" id="UP000316562">
    <property type="component" value="Unassembled WGS sequence"/>
</dbReference>
<feature type="binding site" evidence="5">
    <location>
        <position position="168"/>
    </location>
    <ligand>
        <name>FMN</name>
        <dbReference type="ChEBI" id="CHEBI:58210"/>
    </ligand>
</feature>
<dbReference type="InterPro" id="IPR036551">
    <property type="entry name" value="Flavin_trans-like"/>
</dbReference>
<proteinExistence type="inferred from homology"/>
<evidence type="ECO:0000313" key="7">
    <source>
        <dbReference type="EMBL" id="RZD15939.1"/>
    </source>
</evidence>
<dbReference type="GO" id="GO:0016831">
    <property type="term" value="F:carboxy-lyase activity"/>
    <property type="evidence" value="ECO:0007669"/>
    <property type="project" value="TreeGrafter"/>
</dbReference>
<gene>
    <name evidence="5" type="primary">ubiX</name>
    <name evidence="7" type="ORF">EVJ46_07000</name>
</gene>
<comment type="catalytic activity">
    <reaction evidence="5">
        <text>dimethylallyl phosphate + FMNH2 = prenylated FMNH2 + phosphate</text>
        <dbReference type="Rhea" id="RHEA:37743"/>
        <dbReference type="ChEBI" id="CHEBI:43474"/>
        <dbReference type="ChEBI" id="CHEBI:57618"/>
        <dbReference type="ChEBI" id="CHEBI:87467"/>
        <dbReference type="ChEBI" id="CHEBI:88052"/>
        <dbReference type="EC" id="2.5.1.129"/>
    </reaction>
</comment>
<dbReference type="InterPro" id="IPR003382">
    <property type="entry name" value="Flavoprotein"/>
</dbReference>
<dbReference type="EMBL" id="SGBC01000003">
    <property type="protein sequence ID" value="RZD15939.1"/>
    <property type="molecule type" value="Genomic_DNA"/>
</dbReference>
<sequence>MKRKAYIVAITGASGSIYGFRLLEELIKYDFYVYLIISKPAFKVMRNELNMFEGLFEGLDTDNDFAGKTAGGGYPAYSRNIVYDEIKSKFNIDCKDKDSNRNNYEYLDEMFIEAKISSGSAADVKGMAVIPCSMGSLSRIANGISGNLIERASDVMLKERKKLIICPRETPLNDIHLKNMLSLSRAGAVILPPTPAFYNGPETISDIINFIIGKIMDSFGIENNIYKRWNPDY</sequence>
<dbReference type="HAMAP" id="MF_01984">
    <property type="entry name" value="ubiX_pad"/>
    <property type="match status" value="1"/>
</dbReference>